<keyword evidence="6" id="KW-1185">Reference proteome</keyword>
<sequence>MSSNPKPVVLHIGDAVKHNPEIYERFASEFTVIRPSAEERQREPFLQALRDRKWGDFDAVFRPFWNTGGEMGRWDKELIPLLPKSMKIYASAGAGYDWADVDIMAEHGILYCNGAQASSEAVADMAIFHILSVFRNLTWSHLAARSGDPAQWTEAHKYATMTSHNPRGQTLGIVGLGNIGLTIARKAHAGFGMRIAYHDLVRKPDAAVADLQPAFYERLADLLAAADCVVLATPYAGGRALIDRERLARFKPGARFVNIARGALVDEDALVESLQSGHLFAAGLDVFQNEPHVHPALRAMRNVTLTCHNAGGAIETNYGFERLAMENIEALLLRGKALTPVNAHLMKGSS</sequence>
<reference evidence="5 6" key="1">
    <citation type="submission" date="2024-02" db="EMBL/GenBank/DDBJ databases">
        <title>De novo assembly and annotation of 12 fungi associated with fruit tree decline syndrome in Ontario, Canada.</title>
        <authorList>
            <person name="Sulman M."/>
            <person name="Ellouze W."/>
            <person name="Ilyukhin E."/>
        </authorList>
    </citation>
    <scope>NUCLEOTIDE SEQUENCE [LARGE SCALE GENOMIC DNA]</scope>
    <source>
        <strain evidence="5 6">M11/M66-122</strain>
    </source>
</reference>
<dbReference type="PROSITE" id="PS00671">
    <property type="entry name" value="D_2_HYDROXYACID_DH_3"/>
    <property type="match status" value="1"/>
</dbReference>
<organism evidence="5 6">
    <name type="scientific">Diatrype stigma</name>
    <dbReference type="NCBI Taxonomy" id="117547"/>
    <lineage>
        <taxon>Eukaryota</taxon>
        <taxon>Fungi</taxon>
        <taxon>Dikarya</taxon>
        <taxon>Ascomycota</taxon>
        <taxon>Pezizomycotina</taxon>
        <taxon>Sordariomycetes</taxon>
        <taxon>Xylariomycetidae</taxon>
        <taxon>Xylariales</taxon>
        <taxon>Diatrypaceae</taxon>
        <taxon>Diatrype</taxon>
    </lineage>
</organism>
<evidence type="ECO:0000259" key="3">
    <source>
        <dbReference type="Pfam" id="PF00389"/>
    </source>
</evidence>
<dbReference type="InterPro" id="IPR050223">
    <property type="entry name" value="D-isomer_2-hydroxyacid_DH"/>
</dbReference>
<dbReference type="InterPro" id="IPR036291">
    <property type="entry name" value="NAD(P)-bd_dom_sf"/>
</dbReference>
<evidence type="ECO:0000313" key="6">
    <source>
        <dbReference type="Proteomes" id="UP001320420"/>
    </source>
</evidence>
<proteinExistence type="inferred from homology"/>
<dbReference type="AlphaFoldDB" id="A0AAN9UKQ4"/>
<dbReference type="SUPFAM" id="SSF52283">
    <property type="entry name" value="Formate/glycerate dehydrogenase catalytic domain-like"/>
    <property type="match status" value="1"/>
</dbReference>
<dbReference type="Gene3D" id="3.40.50.720">
    <property type="entry name" value="NAD(P)-binding Rossmann-like Domain"/>
    <property type="match status" value="2"/>
</dbReference>
<dbReference type="GO" id="GO:0016618">
    <property type="term" value="F:hydroxypyruvate reductase [NAD(P)H] activity"/>
    <property type="evidence" value="ECO:0007669"/>
    <property type="project" value="TreeGrafter"/>
</dbReference>
<evidence type="ECO:0000256" key="2">
    <source>
        <dbReference type="RuleBase" id="RU003719"/>
    </source>
</evidence>
<gene>
    <name evidence="5" type="ORF">SLS62_008277</name>
</gene>
<dbReference type="GO" id="GO:0051287">
    <property type="term" value="F:NAD binding"/>
    <property type="evidence" value="ECO:0007669"/>
    <property type="project" value="InterPro"/>
</dbReference>
<dbReference type="Proteomes" id="UP001320420">
    <property type="component" value="Unassembled WGS sequence"/>
</dbReference>
<dbReference type="PANTHER" id="PTHR10996:SF281">
    <property type="entry name" value="D-ISOMER SPECIFIC 2-HYDROXYACID DEHYDROGENASE NAD-BINDING DOMAIN-CONTAINING PROTEIN-RELATED"/>
    <property type="match status" value="1"/>
</dbReference>
<accession>A0AAN9UKQ4</accession>
<dbReference type="Pfam" id="PF02826">
    <property type="entry name" value="2-Hacid_dh_C"/>
    <property type="match status" value="1"/>
</dbReference>
<evidence type="ECO:0000313" key="5">
    <source>
        <dbReference type="EMBL" id="KAK7749308.1"/>
    </source>
</evidence>
<evidence type="ECO:0008006" key="7">
    <source>
        <dbReference type="Google" id="ProtNLM"/>
    </source>
</evidence>
<dbReference type="InterPro" id="IPR029753">
    <property type="entry name" value="D-isomer_DH_CS"/>
</dbReference>
<dbReference type="Pfam" id="PF00389">
    <property type="entry name" value="2-Hacid_dh"/>
    <property type="match status" value="1"/>
</dbReference>
<dbReference type="PANTHER" id="PTHR10996">
    <property type="entry name" value="2-HYDROXYACID DEHYDROGENASE-RELATED"/>
    <property type="match status" value="1"/>
</dbReference>
<protein>
    <recommendedName>
        <fullName evidence="7">D-mandelate dehydrogenase</fullName>
    </recommendedName>
</protein>
<dbReference type="SUPFAM" id="SSF51735">
    <property type="entry name" value="NAD(P)-binding Rossmann-fold domains"/>
    <property type="match status" value="1"/>
</dbReference>
<dbReference type="InterPro" id="IPR006139">
    <property type="entry name" value="D-isomer_2_OHA_DH_cat_dom"/>
</dbReference>
<dbReference type="CDD" id="cd12168">
    <property type="entry name" value="Mand_dh_like"/>
    <property type="match status" value="1"/>
</dbReference>
<feature type="domain" description="D-isomer specific 2-hydroxyacid dehydrogenase NAD-binding" evidence="4">
    <location>
        <begin position="129"/>
        <end position="310"/>
    </location>
</feature>
<feature type="domain" description="D-isomer specific 2-hydroxyacid dehydrogenase catalytic" evidence="3">
    <location>
        <begin position="74"/>
        <end position="342"/>
    </location>
</feature>
<dbReference type="FunFam" id="3.40.50.720:FF:000526">
    <property type="entry name" value="D-mandelate dehydrogenase, putative"/>
    <property type="match status" value="1"/>
</dbReference>
<evidence type="ECO:0000259" key="4">
    <source>
        <dbReference type="Pfam" id="PF02826"/>
    </source>
</evidence>
<comment type="similarity">
    <text evidence="2">Belongs to the D-isomer specific 2-hydroxyacid dehydrogenase family.</text>
</comment>
<evidence type="ECO:0000256" key="1">
    <source>
        <dbReference type="ARBA" id="ARBA00023002"/>
    </source>
</evidence>
<comment type="caution">
    <text evidence="5">The sequence shown here is derived from an EMBL/GenBank/DDBJ whole genome shotgun (WGS) entry which is preliminary data.</text>
</comment>
<dbReference type="GO" id="GO:0005829">
    <property type="term" value="C:cytosol"/>
    <property type="evidence" value="ECO:0007669"/>
    <property type="project" value="TreeGrafter"/>
</dbReference>
<dbReference type="InterPro" id="IPR006140">
    <property type="entry name" value="D-isomer_DH_NAD-bd"/>
</dbReference>
<name>A0AAN9UKQ4_9PEZI</name>
<keyword evidence="1 2" id="KW-0560">Oxidoreductase</keyword>
<dbReference type="EMBL" id="JAKJXP020000075">
    <property type="protein sequence ID" value="KAK7749308.1"/>
    <property type="molecule type" value="Genomic_DNA"/>
</dbReference>
<dbReference type="GO" id="GO:0030267">
    <property type="term" value="F:glyoxylate reductase (NADPH) activity"/>
    <property type="evidence" value="ECO:0007669"/>
    <property type="project" value="TreeGrafter"/>
</dbReference>